<feature type="region of interest" description="Disordered" evidence="1">
    <location>
        <begin position="116"/>
        <end position="173"/>
    </location>
</feature>
<evidence type="ECO:0000256" key="2">
    <source>
        <dbReference type="SAM" id="Phobius"/>
    </source>
</evidence>
<protein>
    <submittedName>
        <fullName evidence="3">Uncharacterized protein</fullName>
    </submittedName>
</protein>
<dbReference type="EMBL" id="JARIHO010000023">
    <property type="protein sequence ID" value="KAJ7343265.1"/>
    <property type="molecule type" value="Genomic_DNA"/>
</dbReference>
<keyword evidence="2" id="KW-0472">Membrane</keyword>
<accession>A0AAD7EQP5</accession>
<evidence type="ECO:0000256" key="1">
    <source>
        <dbReference type="SAM" id="MobiDB-lite"/>
    </source>
</evidence>
<dbReference type="AlphaFoldDB" id="A0AAD7EQP5"/>
<comment type="caution">
    <text evidence="3">The sequence shown here is derived from an EMBL/GenBank/DDBJ whole genome shotgun (WGS) entry which is preliminary data.</text>
</comment>
<feature type="compositionally biased region" description="Basic residues" evidence="1">
    <location>
        <begin position="145"/>
        <end position="157"/>
    </location>
</feature>
<name>A0AAD7EQP5_9AGAR</name>
<gene>
    <name evidence="3" type="ORF">DFH08DRAFT_962391</name>
</gene>
<feature type="compositionally biased region" description="Polar residues" evidence="1">
    <location>
        <begin position="164"/>
        <end position="173"/>
    </location>
</feature>
<evidence type="ECO:0000313" key="4">
    <source>
        <dbReference type="Proteomes" id="UP001218218"/>
    </source>
</evidence>
<organism evidence="3 4">
    <name type="scientific">Mycena albidolilacea</name>
    <dbReference type="NCBI Taxonomy" id="1033008"/>
    <lineage>
        <taxon>Eukaryota</taxon>
        <taxon>Fungi</taxon>
        <taxon>Dikarya</taxon>
        <taxon>Basidiomycota</taxon>
        <taxon>Agaricomycotina</taxon>
        <taxon>Agaricomycetes</taxon>
        <taxon>Agaricomycetidae</taxon>
        <taxon>Agaricales</taxon>
        <taxon>Marasmiineae</taxon>
        <taxon>Mycenaceae</taxon>
        <taxon>Mycena</taxon>
    </lineage>
</organism>
<dbReference type="Proteomes" id="UP001218218">
    <property type="component" value="Unassembled WGS sequence"/>
</dbReference>
<feature type="transmembrane region" description="Helical" evidence="2">
    <location>
        <begin position="355"/>
        <end position="380"/>
    </location>
</feature>
<keyword evidence="2" id="KW-0812">Transmembrane</keyword>
<keyword evidence="2" id="KW-1133">Transmembrane helix</keyword>
<evidence type="ECO:0000313" key="3">
    <source>
        <dbReference type="EMBL" id="KAJ7343265.1"/>
    </source>
</evidence>
<sequence>MRKRLEDAPPFQIRPWNSNGLPSSPFIFSALICHTAAPALPRRTLRSGKEFSAFDLALGRAFQPAADFDVAQRIQQRLAEEDAAEEAGLSEEDEADDLELNLGLDLDLDLDLAPDNVEPELSQLPPAQPPALPAAPTNASLSAKQRNKVKSRTRRDRKRDEARQASSNPAVKTINQKRVQEGKANHLPASVDIGDLPHSQPAWVGLRQAQDRPFEFTDAPPDPTPDSGDGLGGIYYTQEEVDALSGTKGFMYLRWLGLLTIPIIDRQRRVIAVLGGTPRDVVEWKRITDGAARMLRERLPRIRLPPERLHHRRAQESFAAIARGPSHGGGQTEPGELQNNVANTQLTDELLASEYFLRIAHFASILFAAWAPLMFAYYTAQMALLALWKPLQRNFPGSIFAACTFNFGPRAVCASHIDFANLAWGWCTITTLGDFDPDRGGHLILWDLRLVIRFPPGSTILIPSALIRHSNVPIQDYEYRGSFVQYTAGRLFRWVRNGFRTAEAWVKTASPGQKTARAADDARRWEEGVKMYSCIDDL</sequence>
<proteinExistence type="predicted"/>
<reference evidence="3" key="1">
    <citation type="submission" date="2023-03" db="EMBL/GenBank/DDBJ databases">
        <title>Massive genome expansion in bonnet fungi (Mycena s.s.) driven by repeated elements and novel gene families across ecological guilds.</title>
        <authorList>
            <consortium name="Lawrence Berkeley National Laboratory"/>
            <person name="Harder C.B."/>
            <person name="Miyauchi S."/>
            <person name="Viragh M."/>
            <person name="Kuo A."/>
            <person name="Thoen E."/>
            <person name="Andreopoulos B."/>
            <person name="Lu D."/>
            <person name="Skrede I."/>
            <person name="Drula E."/>
            <person name="Henrissat B."/>
            <person name="Morin E."/>
            <person name="Kohler A."/>
            <person name="Barry K."/>
            <person name="LaButti K."/>
            <person name="Morin E."/>
            <person name="Salamov A."/>
            <person name="Lipzen A."/>
            <person name="Mereny Z."/>
            <person name="Hegedus B."/>
            <person name="Baldrian P."/>
            <person name="Stursova M."/>
            <person name="Weitz H."/>
            <person name="Taylor A."/>
            <person name="Grigoriev I.V."/>
            <person name="Nagy L.G."/>
            <person name="Martin F."/>
            <person name="Kauserud H."/>
        </authorList>
    </citation>
    <scope>NUCLEOTIDE SEQUENCE</scope>
    <source>
        <strain evidence="3">CBHHK002</strain>
    </source>
</reference>
<dbReference type="Gene3D" id="3.60.130.30">
    <property type="match status" value="1"/>
</dbReference>
<keyword evidence="4" id="KW-1185">Reference proteome</keyword>
<feature type="compositionally biased region" description="Low complexity" evidence="1">
    <location>
        <begin position="134"/>
        <end position="143"/>
    </location>
</feature>